<name>A0AAD7UCD5_9STRA</name>
<keyword evidence="2" id="KW-1185">Reference proteome</keyword>
<evidence type="ECO:0000313" key="1">
    <source>
        <dbReference type="EMBL" id="KAJ8601705.1"/>
    </source>
</evidence>
<organism evidence="1 2">
    <name type="scientific">Chrysophaeum taylorii</name>
    <dbReference type="NCBI Taxonomy" id="2483200"/>
    <lineage>
        <taxon>Eukaryota</taxon>
        <taxon>Sar</taxon>
        <taxon>Stramenopiles</taxon>
        <taxon>Ochrophyta</taxon>
        <taxon>Pelagophyceae</taxon>
        <taxon>Pelagomonadales</taxon>
        <taxon>Pelagomonadaceae</taxon>
        <taxon>Chrysophaeum</taxon>
    </lineage>
</organism>
<evidence type="ECO:0000313" key="2">
    <source>
        <dbReference type="Proteomes" id="UP001230188"/>
    </source>
</evidence>
<dbReference type="Proteomes" id="UP001230188">
    <property type="component" value="Unassembled WGS sequence"/>
</dbReference>
<accession>A0AAD7UCD5</accession>
<sequence length="100" mass="11255">MALRRSFARLGEVKAGVQPHLELWWKKKPTTGVTDGMVTQQVISPFELTPVSSLLDNWSPAKLVDTFPSLWDIGPGIILLVGTVYGADWYFEYLAHSHRD</sequence>
<reference evidence="1" key="1">
    <citation type="submission" date="2023-01" db="EMBL/GenBank/DDBJ databases">
        <title>Metagenome sequencing of chrysophaentin producing Chrysophaeum taylorii.</title>
        <authorList>
            <person name="Davison J."/>
            <person name="Bewley C."/>
        </authorList>
    </citation>
    <scope>NUCLEOTIDE SEQUENCE</scope>
    <source>
        <strain evidence="1">NIES-1699</strain>
    </source>
</reference>
<proteinExistence type="predicted"/>
<protein>
    <submittedName>
        <fullName evidence="1">Uncharacterized protein</fullName>
    </submittedName>
</protein>
<gene>
    <name evidence="1" type="ORF">CTAYLR_003213</name>
</gene>
<dbReference type="EMBL" id="JAQMWT010000407">
    <property type="protein sequence ID" value="KAJ8601705.1"/>
    <property type="molecule type" value="Genomic_DNA"/>
</dbReference>
<dbReference type="AlphaFoldDB" id="A0AAD7UCD5"/>
<comment type="caution">
    <text evidence="1">The sequence shown here is derived from an EMBL/GenBank/DDBJ whole genome shotgun (WGS) entry which is preliminary data.</text>
</comment>